<sequence length="353" mass="39036">MKIVHVVETWVGGIATYVGALAREQIALGNEVLLICDPDKLAGTTGVEGLTLIGYRSSRHPARIAGVAREVRALLQAVDPDVIHCHSTFPGVYVRLLRHRRAKVLYTPHAWAFLKRDVGTVTRLGYALTERLLARRCDRIVCMSLDELRAARKYRMPMSKVDLVYTGIAADDAKAALDRPSRGATIRVGYFGRLDYQKGFDIVLDAMPALKPGIEINVYGAAVRGGVETRRASDERIVYHGWVDAAATRAAMQSMDVVIVPSRWEGLALVPIEAMRAGKVLVVSGESSLPEQVIHGYNGIVLTELTGQCLADNLNRLTADTCRRMGGNARHVFDQTFRQEHFLKSLMRIYEQA</sequence>
<proteinExistence type="predicted"/>
<dbReference type="PANTHER" id="PTHR45947:SF3">
    <property type="entry name" value="SULFOQUINOVOSYL TRANSFERASE SQD2"/>
    <property type="match status" value="1"/>
</dbReference>
<accession>A0A104A039</accession>
<dbReference type="EMBL" id="LOYH01000004">
    <property type="protein sequence ID" value="KVK89307.1"/>
    <property type="molecule type" value="Genomic_DNA"/>
</dbReference>
<dbReference type="GO" id="GO:0016758">
    <property type="term" value="F:hexosyltransferase activity"/>
    <property type="evidence" value="ECO:0007669"/>
    <property type="project" value="TreeGrafter"/>
</dbReference>
<organism evidence="2 3">
    <name type="scientific">Burkholderia cepacia</name>
    <name type="common">Pseudomonas cepacia</name>
    <dbReference type="NCBI Taxonomy" id="292"/>
    <lineage>
        <taxon>Bacteria</taxon>
        <taxon>Pseudomonadati</taxon>
        <taxon>Pseudomonadota</taxon>
        <taxon>Betaproteobacteria</taxon>
        <taxon>Burkholderiales</taxon>
        <taxon>Burkholderiaceae</taxon>
        <taxon>Burkholderia</taxon>
        <taxon>Burkholderia cepacia complex</taxon>
    </lineage>
</organism>
<dbReference type="Proteomes" id="UP000069001">
    <property type="component" value="Unassembled WGS sequence"/>
</dbReference>
<dbReference type="InterPro" id="IPR028098">
    <property type="entry name" value="Glyco_trans_4-like_N"/>
</dbReference>
<dbReference type="Pfam" id="PF13692">
    <property type="entry name" value="Glyco_trans_1_4"/>
    <property type="match status" value="1"/>
</dbReference>
<feature type="domain" description="Glycosyltransferase subfamily 4-like N-terminal" evidence="1">
    <location>
        <begin position="11"/>
        <end position="170"/>
    </location>
</feature>
<dbReference type="InterPro" id="IPR050194">
    <property type="entry name" value="Glycosyltransferase_grp1"/>
</dbReference>
<dbReference type="SUPFAM" id="SSF53756">
    <property type="entry name" value="UDP-Glycosyltransferase/glycogen phosphorylase"/>
    <property type="match status" value="1"/>
</dbReference>
<dbReference type="RefSeq" id="WP_059727313.1">
    <property type="nucleotide sequence ID" value="NZ_LOYH01000004.1"/>
</dbReference>
<name>A0A104A039_BURCE</name>
<protein>
    <submittedName>
        <fullName evidence="2">Glycosyl transferase family 1</fullName>
    </submittedName>
</protein>
<keyword evidence="2" id="KW-0808">Transferase</keyword>
<dbReference type="Pfam" id="PF13439">
    <property type="entry name" value="Glyco_transf_4"/>
    <property type="match status" value="1"/>
</dbReference>
<dbReference type="CDD" id="cd03801">
    <property type="entry name" value="GT4_PimA-like"/>
    <property type="match status" value="1"/>
</dbReference>
<evidence type="ECO:0000313" key="3">
    <source>
        <dbReference type="Proteomes" id="UP000069001"/>
    </source>
</evidence>
<evidence type="ECO:0000313" key="2">
    <source>
        <dbReference type="EMBL" id="KVK89307.1"/>
    </source>
</evidence>
<reference evidence="2 3" key="1">
    <citation type="submission" date="2015-11" db="EMBL/GenBank/DDBJ databases">
        <title>Expanding the genomic diversity of Burkholderia species for the development of highly accurate diagnostics.</title>
        <authorList>
            <person name="Sahl J."/>
            <person name="Keim P."/>
            <person name="Wagner D."/>
        </authorList>
    </citation>
    <scope>NUCLEOTIDE SEQUENCE [LARGE SCALE GENOMIC DNA]</scope>
    <source>
        <strain evidence="2 3">MSMB1302</strain>
    </source>
</reference>
<gene>
    <name evidence="2" type="ORF">WS90_36550</name>
</gene>
<evidence type="ECO:0000259" key="1">
    <source>
        <dbReference type="Pfam" id="PF13439"/>
    </source>
</evidence>
<dbReference type="PANTHER" id="PTHR45947">
    <property type="entry name" value="SULFOQUINOVOSYL TRANSFERASE SQD2"/>
    <property type="match status" value="1"/>
</dbReference>
<dbReference type="Gene3D" id="3.40.50.2000">
    <property type="entry name" value="Glycogen Phosphorylase B"/>
    <property type="match status" value="2"/>
</dbReference>
<dbReference type="AlphaFoldDB" id="A0A104A039"/>
<comment type="caution">
    <text evidence="2">The sequence shown here is derived from an EMBL/GenBank/DDBJ whole genome shotgun (WGS) entry which is preliminary data.</text>
</comment>